<protein>
    <submittedName>
        <fullName evidence="5">Chromosome partitioning ATPase</fullName>
    </submittedName>
</protein>
<dbReference type="GO" id="GO:0016887">
    <property type="term" value="F:ATP hydrolysis activity"/>
    <property type="evidence" value="ECO:0007669"/>
    <property type="project" value="TreeGrafter"/>
</dbReference>
<dbReference type="EMBL" id="AOHZ01000047">
    <property type="protein sequence ID" value="ELY55866.1"/>
    <property type="molecule type" value="Genomic_DNA"/>
</dbReference>
<organism evidence="5 6">
    <name type="scientific">Natronolimnohabitans innermongolicus JCM 12255</name>
    <dbReference type="NCBI Taxonomy" id="1227499"/>
    <lineage>
        <taxon>Archaea</taxon>
        <taxon>Methanobacteriati</taxon>
        <taxon>Methanobacteriota</taxon>
        <taxon>Stenosarchaea group</taxon>
        <taxon>Halobacteria</taxon>
        <taxon>Halobacteriales</taxon>
        <taxon>Natrialbaceae</taxon>
        <taxon>Natronolimnohabitans</taxon>
    </lineage>
</organism>
<comment type="caution">
    <text evidence="5">The sequence shown here is derived from an EMBL/GenBank/DDBJ whole genome shotgun (WGS) entry which is preliminary data.</text>
</comment>
<dbReference type="PATRIC" id="fig|1227499.3.peg.2092"/>
<dbReference type="AlphaFoldDB" id="L9X310"/>
<dbReference type="GO" id="GO:0051782">
    <property type="term" value="P:negative regulation of cell division"/>
    <property type="evidence" value="ECO:0007669"/>
    <property type="project" value="TreeGrafter"/>
</dbReference>
<dbReference type="PANTHER" id="PTHR43384">
    <property type="entry name" value="SEPTUM SITE-DETERMINING PROTEIN MIND HOMOLOG, CHLOROPLASTIC-RELATED"/>
    <property type="match status" value="1"/>
</dbReference>
<keyword evidence="1" id="KW-0547">Nucleotide-binding</keyword>
<dbReference type="SUPFAM" id="SSF52540">
    <property type="entry name" value="P-loop containing nucleoside triphosphate hydrolases"/>
    <property type="match status" value="2"/>
</dbReference>
<dbReference type="InterPro" id="IPR050625">
    <property type="entry name" value="ParA/MinD_ATPase"/>
</dbReference>
<dbReference type="RefSeq" id="WP_007259347.1">
    <property type="nucleotide sequence ID" value="NZ_AOHZ01000047.1"/>
</dbReference>
<dbReference type="Pfam" id="PF01656">
    <property type="entry name" value="CbiA"/>
    <property type="match status" value="1"/>
</dbReference>
<dbReference type="InterPro" id="IPR027417">
    <property type="entry name" value="P-loop_NTPase"/>
</dbReference>
<evidence type="ECO:0000259" key="4">
    <source>
        <dbReference type="Pfam" id="PF01656"/>
    </source>
</evidence>
<dbReference type="InterPro" id="IPR055549">
    <property type="entry name" value="DUF7125"/>
</dbReference>
<dbReference type="GO" id="GO:0005829">
    <property type="term" value="C:cytosol"/>
    <property type="evidence" value="ECO:0007669"/>
    <property type="project" value="TreeGrafter"/>
</dbReference>
<reference evidence="5 6" key="1">
    <citation type="journal article" date="2014" name="PLoS Genet.">
        <title>Phylogenetically driven sequencing of extremely halophilic archaea reveals strategies for static and dynamic osmo-response.</title>
        <authorList>
            <person name="Becker E.A."/>
            <person name="Seitzer P.M."/>
            <person name="Tritt A."/>
            <person name="Larsen D."/>
            <person name="Krusor M."/>
            <person name="Yao A.I."/>
            <person name="Wu D."/>
            <person name="Madern D."/>
            <person name="Eisen J.A."/>
            <person name="Darling A.E."/>
            <person name="Facciotti M.T."/>
        </authorList>
    </citation>
    <scope>NUCLEOTIDE SEQUENCE [LARGE SCALE GENOMIC DNA]</scope>
    <source>
        <strain evidence="5 6">JCM 12255</strain>
    </source>
</reference>
<dbReference type="InterPro" id="IPR002586">
    <property type="entry name" value="CobQ/CobB/MinD/ParA_Nub-bd_dom"/>
</dbReference>
<gene>
    <name evidence="5" type="ORF">C493_10323</name>
</gene>
<evidence type="ECO:0000313" key="6">
    <source>
        <dbReference type="Proteomes" id="UP000011602"/>
    </source>
</evidence>
<evidence type="ECO:0000256" key="3">
    <source>
        <dbReference type="SAM" id="MobiDB-lite"/>
    </source>
</evidence>
<evidence type="ECO:0000256" key="2">
    <source>
        <dbReference type="ARBA" id="ARBA00022840"/>
    </source>
</evidence>
<feature type="domain" description="CobQ/CobB/MinD/ParA nucleotide binding" evidence="4">
    <location>
        <begin position="2"/>
        <end position="187"/>
    </location>
</feature>
<dbReference type="OrthoDB" id="238619at2157"/>
<name>L9X310_9EURY</name>
<accession>L9X310</accession>
<dbReference type="GO" id="GO:0009898">
    <property type="term" value="C:cytoplasmic side of plasma membrane"/>
    <property type="evidence" value="ECO:0007669"/>
    <property type="project" value="TreeGrafter"/>
</dbReference>
<keyword evidence="2" id="KW-0067">ATP-binding</keyword>
<dbReference type="STRING" id="1227499.C493_10323"/>
<dbReference type="Proteomes" id="UP000011602">
    <property type="component" value="Unassembled WGS sequence"/>
</dbReference>
<proteinExistence type="predicted"/>
<dbReference type="GO" id="GO:0005524">
    <property type="term" value="F:ATP binding"/>
    <property type="evidence" value="ECO:0007669"/>
    <property type="project" value="UniProtKB-KW"/>
</dbReference>
<dbReference type="eggNOG" id="arCOG06259">
    <property type="taxonomic scope" value="Archaea"/>
</dbReference>
<keyword evidence="6" id="KW-1185">Reference proteome</keyword>
<dbReference type="PANTHER" id="PTHR43384:SF6">
    <property type="entry name" value="SEPTUM SITE-DETERMINING PROTEIN MIND HOMOLOG, CHLOROPLASTIC"/>
    <property type="match status" value="1"/>
</dbReference>
<evidence type="ECO:0000313" key="5">
    <source>
        <dbReference type="EMBL" id="ELY55866.1"/>
    </source>
</evidence>
<feature type="region of interest" description="Disordered" evidence="3">
    <location>
        <begin position="425"/>
        <end position="448"/>
    </location>
</feature>
<dbReference type="Pfam" id="PF23442">
    <property type="entry name" value="DUF7125"/>
    <property type="match status" value="1"/>
</dbReference>
<evidence type="ECO:0000256" key="1">
    <source>
        <dbReference type="ARBA" id="ARBA00022741"/>
    </source>
</evidence>
<dbReference type="eggNOG" id="arCOG01175">
    <property type="taxonomic scope" value="Archaea"/>
</dbReference>
<dbReference type="Gene3D" id="3.40.50.300">
    <property type="entry name" value="P-loop containing nucleotide triphosphate hydrolases"/>
    <property type="match status" value="2"/>
</dbReference>
<sequence>MIAIAGAKGGCGKTTTTLGLAEAFGRTGTPALAVDADRQLPNLHVRGEVDREPTLAAVDGSDDLVQVAQKNPRAPNVGLLPAPKSSEQVDLAEALERLTLDSVQVLVDCPSGAGPDAVDPLSVADGVIVVTTDDERSLEAAETTIEMASRLGVPVLGVVGNRCSSVPDAVDSWVDVPVLGVVPDVEAPRSNEDARAAYDEIVSALQTKNATSRTPPEYADELLATGVDALDRRLGGGVRPGSVVALTADPASQGEQLLYQLTAVRGTLYVTTCRSERGVDRAIESSTLETGSPTIRRVDRTSPFDQLRTVLGKLPDGANLIVDVADTLERQDRDAYVEFLNDLEERMVETNSVAVLYCTQTASTPANRDITTHVADIVFDLEATVPVTGADVEHYLSVPKHRTDCGFSETIELAFDGATDAVTVPADAVSESPAASPPTFPEEGSSDD</sequence>